<feature type="coiled-coil region" evidence="8">
    <location>
        <begin position="324"/>
        <end position="358"/>
    </location>
</feature>
<dbReference type="EMBL" id="PKTG01000112">
    <property type="protein sequence ID" value="PLX16528.1"/>
    <property type="molecule type" value="Genomic_DNA"/>
</dbReference>
<comment type="subcellular location">
    <subcellularLocation>
        <location evidence="1">Cell outer membrane</location>
    </subcellularLocation>
</comment>
<evidence type="ECO:0000256" key="8">
    <source>
        <dbReference type="SAM" id="Coils"/>
    </source>
</evidence>
<dbReference type="SUPFAM" id="SSF56954">
    <property type="entry name" value="Outer membrane efflux proteins (OEP)"/>
    <property type="match status" value="1"/>
</dbReference>
<dbReference type="PANTHER" id="PTHR30026:SF20">
    <property type="entry name" value="OUTER MEMBRANE PROTEIN TOLC"/>
    <property type="match status" value="1"/>
</dbReference>
<dbReference type="InterPro" id="IPR003423">
    <property type="entry name" value="OMP_efflux"/>
</dbReference>
<protein>
    <recommendedName>
        <fullName evidence="12">TolC family protein</fullName>
    </recommendedName>
</protein>
<evidence type="ECO:0000256" key="7">
    <source>
        <dbReference type="ARBA" id="ARBA00023237"/>
    </source>
</evidence>
<accession>A0A2N5ZCX2</accession>
<dbReference type="AlphaFoldDB" id="A0A2N5ZCX2"/>
<dbReference type="GO" id="GO:0009279">
    <property type="term" value="C:cell outer membrane"/>
    <property type="evidence" value="ECO:0007669"/>
    <property type="project" value="UniProtKB-SubCell"/>
</dbReference>
<gene>
    <name evidence="10" type="ORF">C0601_10050</name>
</gene>
<dbReference type="GO" id="GO:0015288">
    <property type="term" value="F:porin activity"/>
    <property type="evidence" value="ECO:0007669"/>
    <property type="project" value="TreeGrafter"/>
</dbReference>
<evidence type="ECO:0000256" key="9">
    <source>
        <dbReference type="SAM" id="SignalP"/>
    </source>
</evidence>
<evidence type="ECO:0000256" key="1">
    <source>
        <dbReference type="ARBA" id="ARBA00004442"/>
    </source>
</evidence>
<evidence type="ECO:0000256" key="4">
    <source>
        <dbReference type="ARBA" id="ARBA00022452"/>
    </source>
</evidence>
<dbReference type="Pfam" id="PF02321">
    <property type="entry name" value="OEP"/>
    <property type="match status" value="1"/>
</dbReference>
<comment type="caution">
    <text evidence="10">The sequence shown here is derived from an EMBL/GenBank/DDBJ whole genome shotgun (WGS) entry which is preliminary data.</text>
</comment>
<evidence type="ECO:0000256" key="6">
    <source>
        <dbReference type="ARBA" id="ARBA00023136"/>
    </source>
</evidence>
<dbReference type="InterPro" id="IPR051906">
    <property type="entry name" value="TolC-like"/>
</dbReference>
<dbReference type="Proteomes" id="UP000234857">
    <property type="component" value="Unassembled WGS sequence"/>
</dbReference>
<proteinExistence type="inferred from homology"/>
<name>A0A2N5ZCX2_MUIH1</name>
<evidence type="ECO:0000313" key="11">
    <source>
        <dbReference type="Proteomes" id="UP000234857"/>
    </source>
</evidence>
<evidence type="ECO:0000313" key="10">
    <source>
        <dbReference type="EMBL" id="PLX16528.1"/>
    </source>
</evidence>
<dbReference type="GO" id="GO:0015562">
    <property type="term" value="F:efflux transmembrane transporter activity"/>
    <property type="evidence" value="ECO:0007669"/>
    <property type="project" value="InterPro"/>
</dbReference>
<reference evidence="10 11" key="1">
    <citation type="submission" date="2017-11" db="EMBL/GenBank/DDBJ databases">
        <title>Genome-resolved metagenomics identifies genetic mobility, metabolic interactions, and unexpected diversity in perchlorate-reducing communities.</title>
        <authorList>
            <person name="Barnum T.P."/>
            <person name="Figueroa I.A."/>
            <person name="Carlstrom C.I."/>
            <person name="Lucas L.N."/>
            <person name="Engelbrektson A.L."/>
            <person name="Coates J.D."/>
        </authorList>
    </citation>
    <scope>NUCLEOTIDE SEQUENCE [LARGE SCALE GENOMIC DNA]</scope>
    <source>
        <strain evidence="10">BM706</strain>
    </source>
</reference>
<comment type="similarity">
    <text evidence="2">Belongs to the outer membrane factor (OMF) (TC 1.B.17) family.</text>
</comment>
<keyword evidence="9" id="KW-0732">Signal</keyword>
<keyword evidence="6" id="KW-0472">Membrane</keyword>
<feature type="signal peptide" evidence="9">
    <location>
        <begin position="1"/>
        <end position="18"/>
    </location>
</feature>
<keyword evidence="3" id="KW-0813">Transport</keyword>
<evidence type="ECO:0008006" key="12">
    <source>
        <dbReference type="Google" id="ProtNLM"/>
    </source>
</evidence>
<keyword evidence="5" id="KW-0812">Transmembrane</keyword>
<keyword evidence="4" id="KW-1134">Transmembrane beta strand</keyword>
<evidence type="ECO:0000256" key="2">
    <source>
        <dbReference type="ARBA" id="ARBA00007613"/>
    </source>
</evidence>
<sequence>MRYKVLFLFFLMAIIVGANTLKDTVEFALENSPEYRKIEISFERSKRSWEITKNNYLPSLTVSGNDSETKSLSVSKKVNEGGTLSYNESEYSNGTDYKSLSYSQNLTSIKDYQYINSKINFEISELNFKEARQKFILNLANSFYNLIRQKERLVIEENSYKRWKNAYDYAVARFDSGAANKFAVLNAKLNLLNSESSIISQKDSYQNSLNLFKKTIGMELDKEFAPEDPLIFREAIQIEPVKRRDVKISERTLEIARINWFRSKLGKRPDIRYSATTSEDTLGKTNWTASLSYSFMLGKSDNQLNFDISTLELERARINHDLVLKQVKIEKQNMQRKLESSKNTIKIRKENLENAQESFNFSEISFQKGLISFIDLQDSQLKLTQAKQSYISALLDNYLLVLDYILTMGGDIEEHLQ</sequence>
<dbReference type="GO" id="GO:1990281">
    <property type="term" value="C:efflux pump complex"/>
    <property type="evidence" value="ECO:0007669"/>
    <property type="project" value="TreeGrafter"/>
</dbReference>
<evidence type="ECO:0000256" key="5">
    <source>
        <dbReference type="ARBA" id="ARBA00022692"/>
    </source>
</evidence>
<feature type="chain" id="PRO_5014931114" description="TolC family protein" evidence="9">
    <location>
        <begin position="19"/>
        <end position="417"/>
    </location>
</feature>
<dbReference type="PANTHER" id="PTHR30026">
    <property type="entry name" value="OUTER MEMBRANE PROTEIN TOLC"/>
    <property type="match status" value="1"/>
</dbReference>
<keyword evidence="7" id="KW-0998">Cell outer membrane</keyword>
<keyword evidence="8" id="KW-0175">Coiled coil</keyword>
<organism evidence="10 11">
    <name type="scientific">Muiribacterium halophilum</name>
    <dbReference type="NCBI Taxonomy" id="2053465"/>
    <lineage>
        <taxon>Bacteria</taxon>
        <taxon>Candidatus Muiribacteriota</taxon>
        <taxon>Candidatus Muiribacteriia</taxon>
        <taxon>Candidatus Muiribacteriales</taxon>
        <taxon>Candidatus Muiribacteriaceae</taxon>
        <taxon>Candidatus Muiribacterium</taxon>
    </lineage>
</organism>
<evidence type="ECO:0000256" key="3">
    <source>
        <dbReference type="ARBA" id="ARBA00022448"/>
    </source>
</evidence>
<dbReference type="Gene3D" id="1.20.1600.10">
    <property type="entry name" value="Outer membrane efflux proteins (OEP)"/>
    <property type="match status" value="1"/>
</dbReference>